<keyword evidence="1" id="KW-1133">Transmembrane helix</keyword>
<feature type="transmembrane region" description="Helical" evidence="1">
    <location>
        <begin position="20"/>
        <end position="41"/>
    </location>
</feature>
<organism evidence="2 3">
    <name type="scientific">Alkaliphilus hydrothermalis</name>
    <dbReference type="NCBI Taxonomy" id="1482730"/>
    <lineage>
        <taxon>Bacteria</taxon>
        <taxon>Bacillati</taxon>
        <taxon>Bacillota</taxon>
        <taxon>Clostridia</taxon>
        <taxon>Peptostreptococcales</taxon>
        <taxon>Natronincolaceae</taxon>
        <taxon>Alkaliphilus</taxon>
    </lineage>
</organism>
<name>A0ABS2NTV7_9FIRM</name>
<feature type="transmembrane region" description="Helical" evidence="1">
    <location>
        <begin position="61"/>
        <end position="83"/>
    </location>
</feature>
<keyword evidence="3" id="KW-1185">Reference proteome</keyword>
<evidence type="ECO:0008006" key="4">
    <source>
        <dbReference type="Google" id="ProtNLM"/>
    </source>
</evidence>
<sequence length="166" mass="19144">MDVLTHGLWGGLFCGKKKGLFKYAVIFGLLPDLIVFLPHTIMELVMGNVVMGKPALESFDHWVFVLYNFTHSLVVAAILWTMIRKIWGKEISIAFLAWPLHILMDIPTHSADFFPTKFLYPLSHLHIDGVGWSHPYILATNYTLLVLLYGVHLYKNKRRSYRKTEV</sequence>
<evidence type="ECO:0000313" key="2">
    <source>
        <dbReference type="EMBL" id="MBM7616366.1"/>
    </source>
</evidence>
<evidence type="ECO:0000313" key="3">
    <source>
        <dbReference type="Proteomes" id="UP001314796"/>
    </source>
</evidence>
<protein>
    <recommendedName>
        <fullName evidence="4">Metal-dependent hydrolase</fullName>
    </recommendedName>
</protein>
<evidence type="ECO:0000256" key="1">
    <source>
        <dbReference type="SAM" id="Phobius"/>
    </source>
</evidence>
<dbReference type="EMBL" id="JAFBEE010000033">
    <property type="protein sequence ID" value="MBM7616366.1"/>
    <property type="molecule type" value="Genomic_DNA"/>
</dbReference>
<feature type="transmembrane region" description="Helical" evidence="1">
    <location>
        <begin position="95"/>
        <end position="114"/>
    </location>
</feature>
<dbReference type="RefSeq" id="WP_204404504.1">
    <property type="nucleotide sequence ID" value="NZ_JAFBEE010000033.1"/>
</dbReference>
<gene>
    <name evidence="2" type="ORF">JOC73_002948</name>
</gene>
<keyword evidence="1" id="KW-0472">Membrane</keyword>
<reference evidence="2 3" key="1">
    <citation type="submission" date="2021-01" db="EMBL/GenBank/DDBJ databases">
        <title>Genomic Encyclopedia of Type Strains, Phase IV (KMG-IV): sequencing the most valuable type-strain genomes for metagenomic binning, comparative biology and taxonomic classification.</title>
        <authorList>
            <person name="Goeker M."/>
        </authorList>
    </citation>
    <scope>NUCLEOTIDE SEQUENCE [LARGE SCALE GENOMIC DNA]</scope>
    <source>
        <strain evidence="2 3">DSM 25890</strain>
    </source>
</reference>
<keyword evidence="1" id="KW-0812">Transmembrane</keyword>
<accession>A0ABS2NTV7</accession>
<feature type="transmembrane region" description="Helical" evidence="1">
    <location>
        <begin position="134"/>
        <end position="154"/>
    </location>
</feature>
<comment type="caution">
    <text evidence="2">The sequence shown here is derived from an EMBL/GenBank/DDBJ whole genome shotgun (WGS) entry which is preliminary data.</text>
</comment>
<proteinExistence type="predicted"/>
<dbReference type="Proteomes" id="UP001314796">
    <property type="component" value="Unassembled WGS sequence"/>
</dbReference>